<proteinExistence type="predicted"/>
<gene>
    <name evidence="1" type="ORF">QFC19_006519</name>
</gene>
<sequence length="279" mass="29617">MLLTQNLYHLLGNDVEDDSTPILATKEVVKNTTSSKKADVPPPSADPAKAKKKSKATGNEAALKNKANNKEVSAPSSTPSKHYKKPFDRHSRSGKSDSGKKIKQSWGQKSAADLEVEAEAEGAADAVAGLEEDAESAEPVDNTPKKSLADYIAELELKQKELDGAKKVRQANQGAESKWTSAEKIEKAEQGYVEPSVVKKAKAKAPKEKKFLEIDAKFADSEPAPRGDFGGRGRGGRDGNRGGNRGRGAPRGRGGNRGGAREGAGSAKPTVDDKNFPSL</sequence>
<accession>A0ACC2VFY2</accession>
<protein>
    <submittedName>
        <fullName evidence="1">Uncharacterized protein</fullName>
    </submittedName>
</protein>
<keyword evidence="2" id="KW-1185">Reference proteome</keyword>
<comment type="caution">
    <text evidence="1">The sequence shown here is derived from an EMBL/GenBank/DDBJ whole genome shotgun (WGS) entry which is preliminary data.</text>
</comment>
<name>A0ACC2VFY2_9TREE</name>
<evidence type="ECO:0000313" key="2">
    <source>
        <dbReference type="Proteomes" id="UP001241377"/>
    </source>
</evidence>
<organism evidence="1 2">
    <name type="scientific">Naganishia cerealis</name>
    <dbReference type="NCBI Taxonomy" id="610337"/>
    <lineage>
        <taxon>Eukaryota</taxon>
        <taxon>Fungi</taxon>
        <taxon>Dikarya</taxon>
        <taxon>Basidiomycota</taxon>
        <taxon>Agaricomycotina</taxon>
        <taxon>Tremellomycetes</taxon>
        <taxon>Filobasidiales</taxon>
        <taxon>Filobasidiaceae</taxon>
        <taxon>Naganishia</taxon>
    </lineage>
</organism>
<dbReference type="EMBL" id="JASBWR010000080">
    <property type="protein sequence ID" value="KAJ9097968.1"/>
    <property type="molecule type" value="Genomic_DNA"/>
</dbReference>
<dbReference type="Proteomes" id="UP001241377">
    <property type="component" value="Unassembled WGS sequence"/>
</dbReference>
<reference evidence="1" key="1">
    <citation type="submission" date="2023-04" db="EMBL/GenBank/DDBJ databases">
        <title>Draft Genome sequencing of Naganishia species isolated from polar environments using Oxford Nanopore Technology.</title>
        <authorList>
            <person name="Leo P."/>
            <person name="Venkateswaran K."/>
        </authorList>
    </citation>
    <scope>NUCLEOTIDE SEQUENCE</scope>
    <source>
        <strain evidence="1">MNA-CCFEE 5261</strain>
    </source>
</reference>
<evidence type="ECO:0000313" key="1">
    <source>
        <dbReference type="EMBL" id="KAJ9097968.1"/>
    </source>
</evidence>